<dbReference type="OrthoDB" id="9798632at2"/>
<dbReference type="PANTHER" id="PTHR14097:SF7">
    <property type="entry name" value="OXIDOREDUCTASE HTATIP2"/>
    <property type="match status" value="1"/>
</dbReference>
<evidence type="ECO:0000313" key="3">
    <source>
        <dbReference type="Proteomes" id="UP000275368"/>
    </source>
</evidence>
<sequence>MRTHSVNEAGYRVLLVGATGLVGQALTQQLLADECCTELTVLVRRPLFQAGTGSRAKKLHVIVADLDEMEQSLADVHVDLVFCTLGTTIKKAKSQEAFRKVDYEYPVRLAKWAKEHGVIKMIIVSAMGAKASSSIFYSRVKGEMEEKLTSISLEELHILRPSLLLGKRKEFRLGEKIAIWLSPLLRVVTIGPLRVYRPIKDKQVASGMRAAAFTKRLLGKDGPVRIYENSEIAEAAAAAAAVQT</sequence>
<organism evidence="2 3">
    <name type="scientific">Paenibacillus baekrokdamisoli</name>
    <dbReference type="NCBI Taxonomy" id="1712516"/>
    <lineage>
        <taxon>Bacteria</taxon>
        <taxon>Bacillati</taxon>
        <taxon>Bacillota</taxon>
        <taxon>Bacilli</taxon>
        <taxon>Bacillales</taxon>
        <taxon>Paenibacillaceae</taxon>
        <taxon>Paenibacillus</taxon>
    </lineage>
</organism>
<dbReference type="PANTHER" id="PTHR14097">
    <property type="entry name" value="OXIDOREDUCTASE HTATIP2"/>
    <property type="match status" value="1"/>
</dbReference>
<protein>
    <submittedName>
        <fullName evidence="2">Oxidoreductase</fullName>
    </submittedName>
</protein>
<dbReference type="EMBL" id="AP019308">
    <property type="protein sequence ID" value="BBH23295.1"/>
    <property type="molecule type" value="Genomic_DNA"/>
</dbReference>
<reference evidence="2 3" key="1">
    <citation type="submission" date="2018-11" db="EMBL/GenBank/DDBJ databases">
        <title>Complete genome sequence of Paenibacillus baekrokdamisoli strain KCTC 33723.</title>
        <authorList>
            <person name="Kang S.W."/>
            <person name="Lee K.C."/>
            <person name="Kim K.K."/>
            <person name="Kim J.S."/>
            <person name="Kim D.S."/>
            <person name="Ko S.H."/>
            <person name="Yang S.H."/>
            <person name="Lee J.S."/>
        </authorList>
    </citation>
    <scope>NUCLEOTIDE SEQUENCE [LARGE SCALE GENOMIC DNA]</scope>
    <source>
        <strain evidence="2 3">KCTC 33723</strain>
    </source>
</reference>
<dbReference type="Pfam" id="PF13460">
    <property type="entry name" value="NAD_binding_10"/>
    <property type="match status" value="1"/>
</dbReference>
<evidence type="ECO:0000313" key="2">
    <source>
        <dbReference type="EMBL" id="BBH23295.1"/>
    </source>
</evidence>
<dbReference type="SUPFAM" id="SSF51735">
    <property type="entry name" value="NAD(P)-binding Rossmann-fold domains"/>
    <property type="match status" value="1"/>
</dbReference>
<dbReference type="AlphaFoldDB" id="A0A3G9J4L9"/>
<dbReference type="RefSeq" id="WP_125662711.1">
    <property type="nucleotide sequence ID" value="NZ_AP019308.1"/>
</dbReference>
<gene>
    <name evidence="2" type="ORF">Back11_46400</name>
</gene>
<feature type="domain" description="NAD(P)-binding" evidence="1">
    <location>
        <begin position="17"/>
        <end position="138"/>
    </location>
</feature>
<accession>A0A3G9J4L9</accession>
<dbReference type="Gene3D" id="3.40.50.720">
    <property type="entry name" value="NAD(P)-binding Rossmann-like Domain"/>
    <property type="match status" value="1"/>
</dbReference>
<keyword evidence="3" id="KW-1185">Reference proteome</keyword>
<dbReference type="Proteomes" id="UP000275368">
    <property type="component" value="Chromosome"/>
</dbReference>
<proteinExistence type="predicted"/>
<dbReference type="InterPro" id="IPR016040">
    <property type="entry name" value="NAD(P)-bd_dom"/>
</dbReference>
<dbReference type="KEGG" id="pbk:Back11_46400"/>
<name>A0A3G9J4L9_9BACL</name>
<evidence type="ECO:0000259" key="1">
    <source>
        <dbReference type="Pfam" id="PF13460"/>
    </source>
</evidence>
<dbReference type="InterPro" id="IPR036291">
    <property type="entry name" value="NAD(P)-bd_dom_sf"/>
</dbReference>